<dbReference type="GO" id="GO:0004674">
    <property type="term" value="F:protein serine/threonine kinase activity"/>
    <property type="evidence" value="ECO:0007669"/>
    <property type="project" value="TreeGrafter"/>
</dbReference>
<dbReference type="InterPro" id="IPR011009">
    <property type="entry name" value="Kinase-like_dom_sf"/>
</dbReference>
<dbReference type="GO" id="GO:0044773">
    <property type="term" value="P:mitotic DNA damage checkpoint signaling"/>
    <property type="evidence" value="ECO:0007669"/>
    <property type="project" value="TreeGrafter"/>
</dbReference>
<feature type="domain" description="Protein kinase" evidence="1">
    <location>
        <begin position="64"/>
        <end position="391"/>
    </location>
</feature>
<dbReference type="Gene3D" id="1.10.510.10">
    <property type="entry name" value="Transferase(Phosphotransferase) domain 1"/>
    <property type="match status" value="1"/>
</dbReference>
<name>A0A4Y9YD57_9AGAM</name>
<evidence type="ECO:0000259" key="1">
    <source>
        <dbReference type="PROSITE" id="PS50011"/>
    </source>
</evidence>
<reference evidence="2 3" key="1">
    <citation type="submission" date="2019-02" db="EMBL/GenBank/DDBJ databases">
        <title>Genome sequencing of the rare red list fungi Dentipellis fragilis.</title>
        <authorList>
            <person name="Buettner E."/>
            <person name="Kellner H."/>
        </authorList>
    </citation>
    <scope>NUCLEOTIDE SEQUENCE [LARGE SCALE GENOMIC DNA]</scope>
    <source>
        <strain evidence="2 3">DSM 105465</strain>
    </source>
</reference>
<dbReference type="GO" id="GO:0005634">
    <property type="term" value="C:nucleus"/>
    <property type="evidence" value="ECO:0007669"/>
    <property type="project" value="TreeGrafter"/>
</dbReference>
<sequence>MPSINVRSESFEARRDRVFGPRTDEHRRFREDPGIVAFGETWWRDHYEWLLQAGYTLRPRYNPKWTRPWLGTGRSYEDYEEGQRITYSGNMDATRTSDGSFVSLKLIDPINGRSDLQEVRTNQYLSSEPLASDPRNHCAQISEVIQVPDDENLQVMVMPFLRPFDDPLFATFGEAVAFFSQLFEGLQFLHEHRVAHRDCTHGNIMMDASPMYPHPWHPIKRNKRRDWKGKAKHYTRTERLVKYYYIDFGLSQRYRDTTHPWPPLELPVHGGDKTAPESQEDKYNIPCNPFATDIYYLGNLIRESFMQKYYGFGFMKELVEDMVQDDPSKRPEINEVVTRFAKIRGSLYSWKLRGRTIRRKEWKIVTLWRYPPHIFRTVRLIATRKSANPDP</sequence>
<dbReference type="GO" id="GO:0005524">
    <property type="term" value="F:ATP binding"/>
    <property type="evidence" value="ECO:0007669"/>
    <property type="project" value="InterPro"/>
</dbReference>
<dbReference type="SUPFAM" id="SSF56112">
    <property type="entry name" value="Protein kinase-like (PK-like)"/>
    <property type="match status" value="1"/>
</dbReference>
<comment type="caution">
    <text evidence="2">The sequence shown here is derived from an EMBL/GenBank/DDBJ whole genome shotgun (WGS) entry which is preliminary data.</text>
</comment>
<dbReference type="EMBL" id="SEOQ01000580">
    <property type="protein sequence ID" value="TFY60132.1"/>
    <property type="molecule type" value="Genomic_DNA"/>
</dbReference>
<gene>
    <name evidence="2" type="ORF">EVG20_g7534</name>
</gene>
<dbReference type="InterPro" id="IPR000719">
    <property type="entry name" value="Prot_kinase_dom"/>
</dbReference>
<dbReference type="PANTHER" id="PTHR44167:SF30">
    <property type="entry name" value="PHOSPHORYLASE KINASE"/>
    <property type="match status" value="1"/>
</dbReference>
<evidence type="ECO:0000313" key="2">
    <source>
        <dbReference type="EMBL" id="TFY60132.1"/>
    </source>
</evidence>
<dbReference type="AlphaFoldDB" id="A0A4Y9YD57"/>
<keyword evidence="3" id="KW-1185">Reference proteome</keyword>
<dbReference type="PANTHER" id="PTHR44167">
    <property type="entry name" value="OVARIAN-SPECIFIC SERINE/THREONINE-PROTEIN KINASE LOK-RELATED"/>
    <property type="match status" value="1"/>
</dbReference>
<dbReference type="PROSITE" id="PS50011">
    <property type="entry name" value="PROTEIN_KINASE_DOM"/>
    <property type="match status" value="1"/>
</dbReference>
<protein>
    <recommendedName>
        <fullName evidence="1">Protein kinase domain-containing protein</fullName>
    </recommendedName>
</protein>
<dbReference type="STRING" id="205917.A0A4Y9YD57"/>
<evidence type="ECO:0000313" key="3">
    <source>
        <dbReference type="Proteomes" id="UP000298327"/>
    </source>
</evidence>
<organism evidence="2 3">
    <name type="scientific">Dentipellis fragilis</name>
    <dbReference type="NCBI Taxonomy" id="205917"/>
    <lineage>
        <taxon>Eukaryota</taxon>
        <taxon>Fungi</taxon>
        <taxon>Dikarya</taxon>
        <taxon>Basidiomycota</taxon>
        <taxon>Agaricomycotina</taxon>
        <taxon>Agaricomycetes</taxon>
        <taxon>Russulales</taxon>
        <taxon>Hericiaceae</taxon>
        <taxon>Dentipellis</taxon>
    </lineage>
</organism>
<accession>A0A4Y9YD57</accession>
<dbReference type="SMART" id="SM00220">
    <property type="entry name" value="S_TKc"/>
    <property type="match status" value="1"/>
</dbReference>
<dbReference type="Proteomes" id="UP000298327">
    <property type="component" value="Unassembled WGS sequence"/>
</dbReference>
<dbReference type="OrthoDB" id="5987198at2759"/>
<proteinExistence type="predicted"/>